<evidence type="ECO:0000259" key="1">
    <source>
        <dbReference type="Pfam" id="PF13466"/>
    </source>
</evidence>
<dbReference type="SUPFAM" id="SSF52091">
    <property type="entry name" value="SpoIIaa-like"/>
    <property type="match status" value="1"/>
</dbReference>
<dbReference type="EMBL" id="FOWE01000009">
    <property type="protein sequence ID" value="SFO47306.1"/>
    <property type="molecule type" value="Genomic_DNA"/>
</dbReference>
<dbReference type="Gene3D" id="3.30.750.24">
    <property type="entry name" value="STAS domain"/>
    <property type="match status" value="1"/>
</dbReference>
<keyword evidence="3" id="KW-1185">Reference proteome</keyword>
<name>A0A1I5HH66_9ACTN</name>
<dbReference type="InterPro" id="IPR036513">
    <property type="entry name" value="STAS_dom_sf"/>
</dbReference>
<dbReference type="Pfam" id="PF13466">
    <property type="entry name" value="STAS_2"/>
    <property type="match status" value="1"/>
</dbReference>
<gene>
    <name evidence="2" type="ORF">SAMN05660359_03698</name>
</gene>
<organism evidence="2 3">
    <name type="scientific">Geodermatophilus obscurus</name>
    <dbReference type="NCBI Taxonomy" id="1861"/>
    <lineage>
        <taxon>Bacteria</taxon>
        <taxon>Bacillati</taxon>
        <taxon>Actinomycetota</taxon>
        <taxon>Actinomycetes</taxon>
        <taxon>Geodermatophilales</taxon>
        <taxon>Geodermatophilaceae</taxon>
        <taxon>Geodermatophilus</taxon>
    </lineage>
</organism>
<accession>A0A1I5HH66</accession>
<reference evidence="3" key="1">
    <citation type="submission" date="2016-10" db="EMBL/GenBank/DDBJ databases">
        <authorList>
            <person name="Varghese N."/>
            <person name="Submissions S."/>
        </authorList>
    </citation>
    <scope>NUCLEOTIDE SEQUENCE [LARGE SCALE GENOMIC DNA]</scope>
    <source>
        <strain evidence="3">DSM 43161</strain>
    </source>
</reference>
<feature type="domain" description="MlaB-like STAS" evidence="1">
    <location>
        <begin position="12"/>
        <end position="79"/>
    </location>
</feature>
<dbReference type="Proteomes" id="UP000183642">
    <property type="component" value="Unassembled WGS sequence"/>
</dbReference>
<proteinExistence type="predicted"/>
<dbReference type="InterPro" id="IPR058548">
    <property type="entry name" value="MlaB-like_STAS"/>
</dbReference>
<evidence type="ECO:0000313" key="2">
    <source>
        <dbReference type="EMBL" id="SFO47306.1"/>
    </source>
</evidence>
<dbReference type="CDD" id="cd07043">
    <property type="entry name" value="STAS_anti-anti-sigma_factors"/>
    <property type="match status" value="1"/>
</dbReference>
<protein>
    <submittedName>
        <fullName evidence="2">STAS domain-containing protein</fullName>
    </submittedName>
</protein>
<sequence>MQITRRGRRPLITVSGALDVSGAALLSAMLEHVGEAQGPPAEVDLTDVDYADSHGLAPVLDGRATISGASPQVRRILDILQEPCPQPV</sequence>
<evidence type="ECO:0000313" key="3">
    <source>
        <dbReference type="Proteomes" id="UP000183642"/>
    </source>
</evidence>
<dbReference type="AlphaFoldDB" id="A0A1I5HH66"/>